<protein>
    <submittedName>
        <fullName evidence="2">Uncharacterized protein</fullName>
    </submittedName>
</protein>
<name>A0AAN7MZE7_MYCAM</name>
<dbReference type="GO" id="GO:0006955">
    <property type="term" value="P:immune response"/>
    <property type="evidence" value="ECO:0007669"/>
    <property type="project" value="InterPro"/>
</dbReference>
<reference evidence="2 3" key="1">
    <citation type="journal article" date="2023" name="J. Hered.">
        <title>Chromosome-level genome of the wood stork (Mycteria americana) provides insight into avian chromosome evolution.</title>
        <authorList>
            <person name="Flamio R. Jr."/>
            <person name="Ramstad K.M."/>
        </authorList>
    </citation>
    <scope>NUCLEOTIDE SEQUENCE [LARGE SCALE GENOMIC DNA]</scope>
    <source>
        <strain evidence="2">JAX WOST 10</strain>
    </source>
</reference>
<dbReference type="InterPro" id="IPR036048">
    <property type="entry name" value="Interleukin_8-like_sf"/>
</dbReference>
<dbReference type="AlphaFoldDB" id="A0AAN7MZE7"/>
<gene>
    <name evidence="2" type="ORF">QYF61_027241</name>
</gene>
<proteinExistence type="predicted"/>
<accession>A0AAN7MZE7</accession>
<dbReference type="Proteomes" id="UP001333110">
    <property type="component" value="Unassembled WGS sequence"/>
</dbReference>
<feature type="region of interest" description="Disordered" evidence="1">
    <location>
        <begin position="136"/>
        <end position="155"/>
    </location>
</feature>
<dbReference type="GO" id="GO:0005576">
    <property type="term" value="C:extracellular region"/>
    <property type="evidence" value="ECO:0007669"/>
    <property type="project" value="InterPro"/>
</dbReference>
<evidence type="ECO:0000313" key="2">
    <source>
        <dbReference type="EMBL" id="KAK4814796.1"/>
    </source>
</evidence>
<dbReference type="SUPFAM" id="SSF54117">
    <property type="entry name" value="Interleukin 8-like chemokines"/>
    <property type="match status" value="1"/>
</dbReference>
<dbReference type="EMBL" id="JAUNZN010000011">
    <property type="protein sequence ID" value="KAK4814796.1"/>
    <property type="molecule type" value="Genomic_DNA"/>
</dbReference>
<sequence>MGLPWERLLCCPASSIKAENLCGVKATHLSLRKALVVHLRSKPCISYSLDCRLYVTLWTRVRGEQQHCLNPKRQNTVRLLKWYRVWKEKGSHGQERASTRSTVPPNPDAPQLMGKLFPKIELKRGQRAASSISQHVEGCQHSHAVPGGTGNATAL</sequence>
<dbReference type="GO" id="GO:0008009">
    <property type="term" value="F:chemokine activity"/>
    <property type="evidence" value="ECO:0007669"/>
    <property type="project" value="InterPro"/>
</dbReference>
<organism evidence="2 3">
    <name type="scientific">Mycteria americana</name>
    <name type="common">Wood stork</name>
    <dbReference type="NCBI Taxonomy" id="33587"/>
    <lineage>
        <taxon>Eukaryota</taxon>
        <taxon>Metazoa</taxon>
        <taxon>Chordata</taxon>
        <taxon>Craniata</taxon>
        <taxon>Vertebrata</taxon>
        <taxon>Euteleostomi</taxon>
        <taxon>Archelosauria</taxon>
        <taxon>Archosauria</taxon>
        <taxon>Dinosauria</taxon>
        <taxon>Saurischia</taxon>
        <taxon>Theropoda</taxon>
        <taxon>Coelurosauria</taxon>
        <taxon>Aves</taxon>
        <taxon>Neognathae</taxon>
        <taxon>Neoaves</taxon>
        <taxon>Aequornithes</taxon>
        <taxon>Ciconiiformes</taxon>
        <taxon>Ciconiidae</taxon>
        <taxon>Mycteria</taxon>
    </lineage>
</organism>
<evidence type="ECO:0000256" key="1">
    <source>
        <dbReference type="SAM" id="MobiDB-lite"/>
    </source>
</evidence>
<evidence type="ECO:0000313" key="3">
    <source>
        <dbReference type="Proteomes" id="UP001333110"/>
    </source>
</evidence>
<keyword evidence="3" id="KW-1185">Reference proteome</keyword>
<comment type="caution">
    <text evidence="2">The sequence shown here is derived from an EMBL/GenBank/DDBJ whole genome shotgun (WGS) entry which is preliminary data.</text>
</comment>
<feature type="region of interest" description="Disordered" evidence="1">
    <location>
        <begin position="91"/>
        <end position="110"/>
    </location>
</feature>